<reference evidence="1" key="1">
    <citation type="submission" date="2020-08" db="EMBL/GenBank/DDBJ databases">
        <title>Multicomponent nature underlies the extraordinary mechanical properties of spider dragline silk.</title>
        <authorList>
            <person name="Kono N."/>
            <person name="Nakamura H."/>
            <person name="Mori M."/>
            <person name="Yoshida Y."/>
            <person name="Ohtoshi R."/>
            <person name="Malay A.D."/>
            <person name="Moran D.A.P."/>
            <person name="Tomita M."/>
            <person name="Numata K."/>
            <person name="Arakawa K."/>
        </authorList>
    </citation>
    <scope>NUCLEOTIDE SEQUENCE</scope>
</reference>
<protein>
    <submittedName>
        <fullName evidence="1">Uncharacterized protein</fullName>
    </submittedName>
</protein>
<accession>A0A8X6IZI0</accession>
<dbReference type="EMBL" id="BMAV01028125">
    <property type="protein sequence ID" value="GFS65269.1"/>
    <property type="molecule type" value="Genomic_DNA"/>
</dbReference>
<keyword evidence="2" id="KW-1185">Reference proteome</keyword>
<gene>
    <name evidence="1" type="ORF">TNIN_383141</name>
</gene>
<evidence type="ECO:0000313" key="1">
    <source>
        <dbReference type="EMBL" id="GFS65269.1"/>
    </source>
</evidence>
<dbReference type="AlphaFoldDB" id="A0A8X6IZI0"/>
<dbReference type="Proteomes" id="UP000886998">
    <property type="component" value="Unassembled WGS sequence"/>
</dbReference>
<comment type="caution">
    <text evidence="1">The sequence shown here is derived from an EMBL/GenBank/DDBJ whole genome shotgun (WGS) entry which is preliminary data.</text>
</comment>
<sequence length="128" mass="14565">MDAKNQIVYLCSQTVKYFYSPRRNDSKNAEETTVKRKGNLDAGTRETREIKLEKRILVKLTAQGIKSTPPYVIDSQNVCLQQHDISVQLLFRGSPLTSTYIWLRPRDYACQGNRSMASLSRNSSASFA</sequence>
<organism evidence="1 2">
    <name type="scientific">Trichonephila inaurata madagascariensis</name>
    <dbReference type="NCBI Taxonomy" id="2747483"/>
    <lineage>
        <taxon>Eukaryota</taxon>
        <taxon>Metazoa</taxon>
        <taxon>Ecdysozoa</taxon>
        <taxon>Arthropoda</taxon>
        <taxon>Chelicerata</taxon>
        <taxon>Arachnida</taxon>
        <taxon>Araneae</taxon>
        <taxon>Araneomorphae</taxon>
        <taxon>Entelegynae</taxon>
        <taxon>Araneoidea</taxon>
        <taxon>Nephilidae</taxon>
        <taxon>Trichonephila</taxon>
        <taxon>Trichonephila inaurata</taxon>
    </lineage>
</organism>
<proteinExistence type="predicted"/>
<name>A0A8X6IZI0_9ARAC</name>
<evidence type="ECO:0000313" key="2">
    <source>
        <dbReference type="Proteomes" id="UP000886998"/>
    </source>
</evidence>